<reference evidence="2 3" key="1">
    <citation type="submission" date="2019-06" db="EMBL/GenBank/DDBJ databases">
        <title>A chromosomal-level reference genome of Carpinus fangiana (Coryloideae, Betulaceae).</title>
        <authorList>
            <person name="Yang X."/>
            <person name="Wang Z."/>
            <person name="Zhang L."/>
            <person name="Hao G."/>
            <person name="Liu J."/>
            <person name="Yang Y."/>
        </authorList>
    </citation>
    <scope>NUCLEOTIDE SEQUENCE [LARGE SCALE GENOMIC DNA]</scope>
    <source>
        <strain evidence="2">Cfa_2016G</strain>
        <tissue evidence="2">Leaf</tissue>
    </source>
</reference>
<accession>A0A5N6KVR3</accession>
<keyword evidence="3" id="KW-1185">Reference proteome</keyword>
<gene>
    <name evidence="2" type="ORF">FH972_023465</name>
</gene>
<proteinExistence type="predicted"/>
<keyword evidence="1" id="KW-0732">Signal</keyword>
<comment type="caution">
    <text evidence="2">The sequence shown here is derived from an EMBL/GenBank/DDBJ whole genome shotgun (WGS) entry which is preliminary data.</text>
</comment>
<evidence type="ECO:0000256" key="1">
    <source>
        <dbReference type="SAM" id="SignalP"/>
    </source>
</evidence>
<dbReference type="EMBL" id="VIBQ01000014">
    <property type="protein sequence ID" value="KAB8349438.1"/>
    <property type="molecule type" value="Genomic_DNA"/>
</dbReference>
<sequence length="96" mass="9957">MAAMMESMSTPCEARNWPAIFLLFLLILSPRVALSAAAGSLLGGIYAGCSASILRTTGQSMTPTCNGSGGLQALLALYPLYGAAMQPARASRWNAC</sequence>
<evidence type="ECO:0000313" key="3">
    <source>
        <dbReference type="Proteomes" id="UP000327013"/>
    </source>
</evidence>
<protein>
    <submittedName>
        <fullName evidence="2">Uncharacterized protein</fullName>
    </submittedName>
</protein>
<organism evidence="2 3">
    <name type="scientific">Carpinus fangiana</name>
    <dbReference type="NCBI Taxonomy" id="176857"/>
    <lineage>
        <taxon>Eukaryota</taxon>
        <taxon>Viridiplantae</taxon>
        <taxon>Streptophyta</taxon>
        <taxon>Embryophyta</taxon>
        <taxon>Tracheophyta</taxon>
        <taxon>Spermatophyta</taxon>
        <taxon>Magnoliopsida</taxon>
        <taxon>eudicotyledons</taxon>
        <taxon>Gunneridae</taxon>
        <taxon>Pentapetalae</taxon>
        <taxon>rosids</taxon>
        <taxon>fabids</taxon>
        <taxon>Fagales</taxon>
        <taxon>Betulaceae</taxon>
        <taxon>Carpinus</taxon>
    </lineage>
</organism>
<feature type="signal peptide" evidence="1">
    <location>
        <begin position="1"/>
        <end position="35"/>
    </location>
</feature>
<feature type="chain" id="PRO_5024343944" evidence="1">
    <location>
        <begin position="36"/>
        <end position="96"/>
    </location>
</feature>
<evidence type="ECO:0000313" key="2">
    <source>
        <dbReference type="EMBL" id="KAB8349438.1"/>
    </source>
</evidence>
<name>A0A5N6KVR3_9ROSI</name>
<dbReference type="Proteomes" id="UP000327013">
    <property type="component" value="Unassembled WGS sequence"/>
</dbReference>
<dbReference type="AlphaFoldDB" id="A0A5N6KVR3"/>